<dbReference type="Pfam" id="PF00392">
    <property type="entry name" value="GntR"/>
    <property type="match status" value="1"/>
</dbReference>
<accession>A0A109IGD9</accession>
<proteinExistence type="predicted"/>
<keyword evidence="3" id="KW-0804">Transcription</keyword>
<dbReference type="InterPro" id="IPR000524">
    <property type="entry name" value="Tscrpt_reg_HTH_GntR"/>
</dbReference>
<dbReference type="SMART" id="SM00345">
    <property type="entry name" value="HTH_GNTR"/>
    <property type="match status" value="1"/>
</dbReference>
<dbReference type="OrthoDB" id="4558810at2"/>
<dbReference type="Proteomes" id="UP000198226">
    <property type="component" value="Chromosome I"/>
</dbReference>
<dbReference type="GO" id="GO:0003700">
    <property type="term" value="F:DNA-binding transcription factor activity"/>
    <property type="evidence" value="ECO:0007669"/>
    <property type="project" value="InterPro"/>
</dbReference>
<protein>
    <submittedName>
        <fullName evidence="4">GntR family transcriptional regulator</fullName>
    </submittedName>
</protein>
<dbReference type="GO" id="GO:0003677">
    <property type="term" value="F:DNA binding"/>
    <property type="evidence" value="ECO:0007669"/>
    <property type="project" value="UniProtKB-KW"/>
</dbReference>
<evidence type="ECO:0000313" key="5">
    <source>
        <dbReference type="Proteomes" id="UP000198226"/>
    </source>
</evidence>
<dbReference type="InterPro" id="IPR036390">
    <property type="entry name" value="WH_DNA-bd_sf"/>
</dbReference>
<dbReference type="InterPro" id="IPR036388">
    <property type="entry name" value="WH-like_DNA-bd_sf"/>
</dbReference>
<gene>
    <name evidence="4" type="ORF">GA0070623_4884</name>
</gene>
<name>A0A109IGD9_9ACTN</name>
<dbReference type="PANTHER" id="PTHR44846">
    <property type="entry name" value="MANNOSYL-D-GLYCERATE TRANSPORT/METABOLISM SYSTEM REPRESSOR MNGR-RELATED"/>
    <property type="match status" value="1"/>
</dbReference>
<evidence type="ECO:0000256" key="2">
    <source>
        <dbReference type="ARBA" id="ARBA00023125"/>
    </source>
</evidence>
<sequence length="138" mass="15103">MTIDPRSHTPVYVQLAELLRGQIESGDLPAGSSVGSETRLSQEYGIGRDAVRMAIALLRSEGLVTTSRPFGTRVRDLPQRRRVELAGGARVITRMPSGAERRSMQLDEGVPILEVHGPQGDVELLPGDEVELIRPKHD</sequence>
<evidence type="ECO:0000313" key="4">
    <source>
        <dbReference type="EMBL" id="SCG80067.1"/>
    </source>
</evidence>
<keyword evidence="5" id="KW-1185">Reference proteome</keyword>
<dbReference type="CDD" id="cd07377">
    <property type="entry name" value="WHTH_GntR"/>
    <property type="match status" value="1"/>
</dbReference>
<keyword evidence="1" id="KW-0805">Transcription regulation</keyword>
<organism evidence="4 5">
    <name type="scientific">Micromonospora rifamycinica</name>
    <dbReference type="NCBI Taxonomy" id="291594"/>
    <lineage>
        <taxon>Bacteria</taxon>
        <taxon>Bacillati</taxon>
        <taxon>Actinomycetota</taxon>
        <taxon>Actinomycetes</taxon>
        <taxon>Micromonosporales</taxon>
        <taxon>Micromonosporaceae</taxon>
        <taxon>Micromonospora</taxon>
    </lineage>
</organism>
<dbReference type="RefSeq" id="WP_067314041.1">
    <property type="nucleotide sequence ID" value="NZ_LRMV01000184.1"/>
</dbReference>
<dbReference type="PANTHER" id="PTHR44846:SF17">
    <property type="entry name" value="GNTR-FAMILY TRANSCRIPTIONAL REGULATOR"/>
    <property type="match status" value="1"/>
</dbReference>
<dbReference type="SUPFAM" id="SSF46785">
    <property type="entry name" value="Winged helix' DNA-binding domain"/>
    <property type="match status" value="1"/>
</dbReference>
<dbReference type="GO" id="GO:0045892">
    <property type="term" value="P:negative regulation of DNA-templated transcription"/>
    <property type="evidence" value="ECO:0007669"/>
    <property type="project" value="TreeGrafter"/>
</dbReference>
<keyword evidence="2" id="KW-0238">DNA-binding</keyword>
<dbReference type="InterPro" id="IPR050679">
    <property type="entry name" value="Bact_HTH_transcr_reg"/>
</dbReference>
<dbReference type="Gene3D" id="1.10.10.10">
    <property type="entry name" value="Winged helix-like DNA-binding domain superfamily/Winged helix DNA-binding domain"/>
    <property type="match status" value="1"/>
</dbReference>
<evidence type="ECO:0000256" key="1">
    <source>
        <dbReference type="ARBA" id="ARBA00023015"/>
    </source>
</evidence>
<dbReference type="EMBL" id="LT607752">
    <property type="protein sequence ID" value="SCG80067.1"/>
    <property type="molecule type" value="Genomic_DNA"/>
</dbReference>
<dbReference type="PROSITE" id="PS50949">
    <property type="entry name" value="HTH_GNTR"/>
    <property type="match status" value="1"/>
</dbReference>
<dbReference type="AlphaFoldDB" id="A0A109IGD9"/>
<evidence type="ECO:0000256" key="3">
    <source>
        <dbReference type="ARBA" id="ARBA00023163"/>
    </source>
</evidence>
<dbReference type="PRINTS" id="PR00035">
    <property type="entry name" value="HTHGNTR"/>
</dbReference>
<reference evidence="5" key="1">
    <citation type="submission" date="2016-06" db="EMBL/GenBank/DDBJ databases">
        <authorList>
            <person name="Varghese N."/>
            <person name="Submissions Spin"/>
        </authorList>
    </citation>
    <scope>NUCLEOTIDE SEQUENCE [LARGE SCALE GENOMIC DNA]</scope>
    <source>
        <strain evidence="5">DSM 44983</strain>
    </source>
</reference>